<feature type="region of interest" description="Disordered" evidence="1">
    <location>
        <begin position="408"/>
        <end position="432"/>
    </location>
</feature>
<feature type="compositionally biased region" description="Polar residues" evidence="1">
    <location>
        <begin position="39"/>
        <end position="48"/>
    </location>
</feature>
<dbReference type="AlphaFoldDB" id="S8D986"/>
<dbReference type="EMBL" id="AUSU01000213">
    <property type="protein sequence ID" value="EPS74016.1"/>
    <property type="molecule type" value="Genomic_DNA"/>
</dbReference>
<reference evidence="3 4" key="1">
    <citation type="journal article" date="2013" name="BMC Genomics">
        <title>The miniature genome of a carnivorous plant Genlisea aurea contains a low number of genes and short non-coding sequences.</title>
        <authorList>
            <person name="Leushkin E.V."/>
            <person name="Sutormin R.A."/>
            <person name="Nabieva E.R."/>
            <person name="Penin A.A."/>
            <person name="Kondrashov A.S."/>
            <person name="Logacheva M.D."/>
        </authorList>
    </citation>
    <scope>NUCLEOTIDE SEQUENCE [LARGE SCALE GENOMIC DNA]</scope>
</reference>
<comment type="caution">
    <text evidence="3">The sequence shown here is derived from an EMBL/GenBank/DDBJ whole genome shotgun (WGS) entry which is preliminary data.</text>
</comment>
<feature type="compositionally biased region" description="Basic and acidic residues" evidence="1">
    <location>
        <begin position="119"/>
        <end position="157"/>
    </location>
</feature>
<feature type="compositionally biased region" description="Low complexity" evidence="1">
    <location>
        <begin position="9"/>
        <end position="25"/>
    </location>
</feature>
<evidence type="ECO:0000313" key="4">
    <source>
        <dbReference type="Proteomes" id="UP000015453"/>
    </source>
</evidence>
<feature type="compositionally biased region" description="Basic and acidic residues" evidence="1">
    <location>
        <begin position="306"/>
        <end position="322"/>
    </location>
</feature>
<dbReference type="OrthoDB" id="1920894at2759"/>
<protein>
    <recommendedName>
        <fullName evidence="2">DCD domain-containing protein</fullName>
    </recommendedName>
</protein>
<sequence>MRKNEKVDVSLSSVSTSGPVVSGGRVLKKCKTLSVPAEVTTSDGVSSNEKTDDADDDKNTETKECVTTEKRSSWLNLDRLNAPPPVKKPPPPDPEDSRESKCRNRFESLKDRKRKREQRQRGEEVGDHVPNIDEKRTEEKKQGIVKSKWDDARKREEKEEEGAENNDLSGLIFMCNAKTKPDCFRYRLLGVTAGKKEIVLSIKPGLKLFLYDYDLRLLYGLFEASSSGGMKLEPSAFGGAFPAQVRYVVLKDCLPLPESMFKKVLKDTYDGKSHKFRTALTMKQVKDLNDMFQPKPKLLNPPPYAGERDSGRRGGRHEEATGRRPPFIAAGREYRVDGFREPPPDGDPFLPISSGSFHDPSEDEATISVVNRYLAMPPAVSDGETDDLATAHRGLLHYSPPAVFDALRRPDGLASGSGSRGLSYGGSFVSQP</sequence>
<name>S8D986_9LAMI</name>
<dbReference type="InterPro" id="IPR013989">
    <property type="entry name" value="Dev_and_cell_death_domain"/>
</dbReference>
<organism evidence="3 4">
    <name type="scientific">Genlisea aurea</name>
    <dbReference type="NCBI Taxonomy" id="192259"/>
    <lineage>
        <taxon>Eukaryota</taxon>
        <taxon>Viridiplantae</taxon>
        <taxon>Streptophyta</taxon>
        <taxon>Embryophyta</taxon>
        <taxon>Tracheophyta</taxon>
        <taxon>Spermatophyta</taxon>
        <taxon>Magnoliopsida</taxon>
        <taxon>eudicotyledons</taxon>
        <taxon>Gunneridae</taxon>
        <taxon>Pentapetalae</taxon>
        <taxon>asterids</taxon>
        <taxon>lamiids</taxon>
        <taxon>Lamiales</taxon>
        <taxon>Lentibulariaceae</taxon>
        <taxon>Genlisea</taxon>
    </lineage>
</organism>
<feature type="compositionally biased region" description="Low complexity" evidence="1">
    <location>
        <begin position="416"/>
        <end position="432"/>
    </location>
</feature>
<feature type="region of interest" description="Disordered" evidence="1">
    <location>
        <begin position="1"/>
        <end position="163"/>
    </location>
</feature>
<feature type="compositionally biased region" description="Basic and acidic residues" evidence="1">
    <location>
        <begin position="57"/>
        <end position="72"/>
    </location>
</feature>
<dbReference type="SMART" id="SM00767">
    <property type="entry name" value="DCD"/>
    <property type="match status" value="1"/>
</dbReference>
<feature type="compositionally biased region" description="Basic and acidic residues" evidence="1">
    <location>
        <begin position="95"/>
        <end position="110"/>
    </location>
</feature>
<dbReference type="PANTHER" id="PTHR46444:SF3">
    <property type="entry name" value="DCD (DEVELOPMENT AND CELL DEATH) DOMAIN PROTEIN"/>
    <property type="match status" value="1"/>
</dbReference>
<keyword evidence="4" id="KW-1185">Reference proteome</keyword>
<feature type="compositionally biased region" description="Pro residues" evidence="1">
    <location>
        <begin position="82"/>
        <end position="92"/>
    </location>
</feature>
<dbReference type="PANTHER" id="PTHR46444">
    <property type="entry name" value="DCD (DEVELOPMENT AND CELL DEATH) DOMAIN PROTEIN-RELATED"/>
    <property type="match status" value="1"/>
</dbReference>
<gene>
    <name evidence="3" type="ORF">M569_00738</name>
</gene>
<accession>S8D986</accession>
<evidence type="ECO:0000259" key="2">
    <source>
        <dbReference type="PROSITE" id="PS51222"/>
    </source>
</evidence>
<feature type="domain" description="DCD" evidence="2">
    <location>
        <begin position="166"/>
        <end position="294"/>
    </location>
</feature>
<evidence type="ECO:0000256" key="1">
    <source>
        <dbReference type="SAM" id="MobiDB-lite"/>
    </source>
</evidence>
<dbReference type="PROSITE" id="PS51222">
    <property type="entry name" value="DCD"/>
    <property type="match status" value="1"/>
</dbReference>
<proteinExistence type="predicted"/>
<evidence type="ECO:0000313" key="3">
    <source>
        <dbReference type="EMBL" id="EPS74016.1"/>
    </source>
</evidence>
<feature type="region of interest" description="Disordered" evidence="1">
    <location>
        <begin position="293"/>
        <end position="324"/>
    </location>
</feature>
<dbReference type="Pfam" id="PF10539">
    <property type="entry name" value="Dev_Cell_Death"/>
    <property type="match status" value="1"/>
</dbReference>
<dbReference type="Proteomes" id="UP000015453">
    <property type="component" value="Unassembled WGS sequence"/>
</dbReference>